<dbReference type="Pfam" id="PF22667">
    <property type="entry name" value="Lon_lid"/>
    <property type="match status" value="1"/>
</dbReference>
<evidence type="ECO:0000256" key="1">
    <source>
        <dbReference type="ARBA" id="ARBA00004496"/>
    </source>
</evidence>
<comment type="subcellular location">
    <subcellularLocation>
        <location evidence="1">Cytoplasm</location>
    </subcellularLocation>
</comment>
<dbReference type="HAMAP" id="MF_01973">
    <property type="entry name" value="lon_bact"/>
    <property type="match status" value="1"/>
</dbReference>
<keyword evidence="4" id="KW-0547">Nucleotide-binding</keyword>
<keyword evidence="2" id="KW-0963">Cytoplasm</keyword>
<evidence type="ECO:0000313" key="13">
    <source>
        <dbReference type="Proteomes" id="UP000318093"/>
    </source>
</evidence>
<name>A0A537JF66_9BACT</name>
<evidence type="ECO:0000256" key="3">
    <source>
        <dbReference type="ARBA" id="ARBA00022670"/>
    </source>
</evidence>
<dbReference type="PROSITE" id="PS51787">
    <property type="entry name" value="LON_N"/>
    <property type="match status" value="1"/>
</dbReference>
<sequence>EIEALMRGVTSQFERYARLSRSIAPEAFMLVMSAEEPGRLADLVAQHLQLRVEERQAILETAPKDRLEKLSGVLTKEINILELERKIQNRVRKQMEKSQREYFLKEQMKAIQQELGEKDERTAEVEEYRKRIEEANLPEKVKEKALEEVGRLEKMPPMVAEAVVVRTYLDWIIALPWSVKTDDRLDIKAARKILDEDHYGLEKAKDRVVEYLAVRKLAPESKAPILCFVGPPGTGKTSLGKSIARALGRKFVRVSLGGVRDEAEIRGHRRTYVGALPGRIVQGMRTAGSRNPVFMLDEIDKLGMDFRGDPSAALLEALDPEQNNAFSDHYLELPFDLREVMFITTANILDTVPPALRDRLEVIRFSGYIEDEKYHIATQFLMTKQQKENGLKGEQITFTDESLRHVIRQYTREAGVRNLEREIATICRKVAREVAEDEATAVKVTIQNVHKFLGPPKYHYGTAGKIDEVGAATGLVYTEQGGDIMTVEATLVRGDGKLILTGQLGDVMKESAQAALSYIRARALSLGADDTFTSRYDMHIHVPAGAVPKDGPSGGITMASALASALTGRQVHRDVAMTGEITLRGNVLPIGGLKEKVIAAHRAGIKTVIVPKENEKDLVEIPNNVKKKIRFVFVEHMDEVLKEALGPAMGLPALTRAPGEIRRQQPSIQA</sequence>
<dbReference type="Proteomes" id="UP000318093">
    <property type="component" value="Unassembled WGS sequence"/>
</dbReference>
<dbReference type="PRINTS" id="PR00830">
    <property type="entry name" value="ENDOLAPTASE"/>
</dbReference>
<dbReference type="Gene3D" id="3.40.50.300">
    <property type="entry name" value="P-loop containing nucleotide triphosphate hydrolases"/>
    <property type="match status" value="1"/>
</dbReference>
<proteinExistence type="inferred from homology"/>
<dbReference type="InterPro" id="IPR020568">
    <property type="entry name" value="Ribosomal_Su5_D2-typ_SF"/>
</dbReference>
<dbReference type="GO" id="GO:0030163">
    <property type="term" value="P:protein catabolic process"/>
    <property type="evidence" value="ECO:0007669"/>
    <property type="project" value="InterPro"/>
</dbReference>
<dbReference type="Pfam" id="PF02190">
    <property type="entry name" value="LON_substr_bdg"/>
    <property type="match status" value="1"/>
</dbReference>
<dbReference type="InterPro" id="IPR054594">
    <property type="entry name" value="Lon_lid"/>
</dbReference>
<dbReference type="SUPFAM" id="SSF52540">
    <property type="entry name" value="P-loop containing nucleoside triphosphate hydrolases"/>
    <property type="match status" value="1"/>
</dbReference>
<dbReference type="Gene3D" id="1.10.8.60">
    <property type="match status" value="1"/>
</dbReference>
<dbReference type="InterPro" id="IPR004815">
    <property type="entry name" value="Lon_bac/euk-typ"/>
</dbReference>
<keyword evidence="3 9" id="KW-0645">Protease</keyword>
<comment type="similarity">
    <text evidence="9">Belongs to the peptidase S16 family.</text>
</comment>
<keyword evidence="6 9" id="KW-0720">Serine protease</keyword>
<dbReference type="SMART" id="SM00382">
    <property type="entry name" value="AAA"/>
    <property type="match status" value="1"/>
</dbReference>
<dbReference type="InterPro" id="IPR015947">
    <property type="entry name" value="PUA-like_sf"/>
</dbReference>
<feature type="domain" description="Lon proteolytic" evidence="10">
    <location>
        <begin position="466"/>
        <end position="647"/>
    </location>
</feature>
<comment type="caution">
    <text evidence="12">The sequence shown here is derived from an EMBL/GenBank/DDBJ whole genome shotgun (WGS) entry which is preliminary data.</text>
</comment>
<dbReference type="PANTHER" id="PTHR10046">
    <property type="entry name" value="ATP DEPENDENT LON PROTEASE FAMILY MEMBER"/>
    <property type="match status" value="1"/>
</dbReference>
<evidence type="ECO:0000259" key="11">
    <source>
        <dbReference type="PROSITE" id="PS51787"/>
    </source>
</evidence>
<comment type="catalytic activity">
    <reaction evidence="9">
        <text>Hydrolysis of proteins in presence of ATP.</text>
        <dbReference type="EC" id="3.4.21.53"/>
    </reaction>
</comment>
<accession>A0A537JF66</accession>
<dbReference type="GO" id="GO:0006508">
    <property type="term" value="P:proteolysis"/>
    <property type="evidence" value="ECO:0007669"/>
    <property type="project" value="UniProtKB-KW"/>
</dbReference>
<dbReference type="NCBIfam" id="TIGR00763">
    <property type="entry name" value="lon"/>
    <property type="match status" value="1"/>
</dbReference>
<protein>
    <recommendedName>
        <fullName evidence="9">endopeptidase La</fullName>
        <ecNumber evidence="9">3.4.21.53</ecNumber>
    </recommendedName>
</protein>
<dbReference type="PROSITE" id="PS51786">
    <property type="entry name" value="LON_PROTEOLYTIC"/>
    <property type="match status" value="1"/>
</dbReference>
<feature type="active site" evidence="9">
    <location>
        <position position="553"/>
    </location>
</feature>
<dbReference type="GO" id="GO:0005737">
    <property type="term" value="C:cytoplasm"/>
    <property type="evidence" value="ECO:0007669"/>
    <property type="project" value="UniProtKB-SubCell"/>
</dbReference>
<dbReference type="SUPFAM" id="SSF54211">
    <property type="entry name" value="Ribosomal protein S5 domain 2-like"/>
    <property type="match status" value="1"/>
</dbReference>
<keyword evidence="7" id="KW-0067">ATP-binding</keyword>
<dbReference type="EC" id="3.4.21.53" evidence="9"/>
<dbReference type="CDD" id="cd19500">
    <property type="entry name" value="RecA-like_Lon"/>
    <property type="match status" value="1"/>
</dbReference>
<dbReference type="FunFam" id="1.20.5.5270:FF:000002">
    <property type="entry name" value="Lon protease homolog"/>
    <property type="match status" value="1"/>
</dbReference>
<dbReference type="Gene3D" id="1.20.58.1480">
    <property type="match status" value="1"/>
</dbReference>
<dbReference type="InterPro" id="IPR027543">
    <property type="entry name" value="Lon_bac"/>
</dbReference>
<dbReference type="Pfam" id="PF05362">
    <property type="entry name" value="Lon_C"/>
    <property type="match status" value="1"/>
</dbReference>
<dbReference type="InterPro" id="IPR027417">
    <property type="entry name" value="P-loop_NTPase"/>
</dbReference>
<dbReference type="GO" id="GO:0004176">
    <property type="term" value="F:ATP-dependent peptidase activity"/>
    <property type="evidence" value="ECO:0007669"/>
    <property type="project" value="UniProtKB-UniRule"/>
</dbReference>
<keyword evidence="8" id="KW-0346">Stress response</keyword>
<dbReference type="AlphaFoldDB" id="A0A537JF66"/>
<dbReference type="GO" id="GO:0005524">
    <property type="term" value="F:ATP binding"/>
    <property type="evidence" value="ECO:0007669"/>
    <property type="project" value="UniProtKB-KW"/>
</dbReference>
<evidence type="ECO:0000256" key="5">
    <source>
        <dbReference type="ARBA" id="ARBA00022801"/>
    </source>
</evidence>
<organism evidence="12 13">
    <name type="scientific">Candidatus Segetimicrobium genomatis</name>
    <dbReference type="NCBI Taxonomy" id="2569760"/>
    <lineage>
        <taxon>Bacteria</taxon>
        <taxon>Bacillati</taxon>
        <taxon>Candidatus Sysuimicrobiota</taxon>
        <taxon>Candidatus Sysuimicrobiia</taxon>
        <taxon>Candidatus Sysuimicrobiales</taxon>
        <taxon>Candidatus Segetimicrobiaceae</taxon>
        <taxon>Candidatus Segetimicrobium</taxon>
    </lineage>
</organism>
<dbReference type="InterPro" id="IPR003959">
    <property type="entry name" value="ATPase_AAA_core"/>
</dbReference>
<feature type="domain" description="Lon N-terminal" evidence="11">
    <location>
        <begin position="1"/>
        <end position="78"/>
    </location>
</feature>
<dbReference type="InterPro" id="IPR027065">
    <property type="entry name" value="Lon_Prtase"/>
</dbReference>
<dbReference type="FunFam" id="3.40.50.300:FF:000382">
    <property type="entry name" value="Lon protease homolog 2, peroxisomal"/>
    <property type="match status" value="1"/>
</dbReference>
<feature type="non-terminal residue" evidence="12">
    <location>
        <position position="1"/>
    </location>
</feature>
<dbReference type="Gene3D" id="1.20.5.5270">
    <property type="match status" value="1"/>
</dbReference>
<feature type="active site" evidence="9">
    <location>
        <position position="596"/>
    </location>
</feature>
<keyword evidence="5 9" id="KW-0378">Hydrolase</keyword>
<dbReference type="InterPro" id="IPR014721">
    <property type="entry name" value="Ribsml_uS5_D2-typ_fold_subgr"/>
</dbReference>
<dbReference type="Gene3D" id="3.30.230.10">
    <property type="match status" value="1"/>
</dbReference>
<dbReference type="GO" id="GO:0043565">
    <property type="term" value="F:sequence-specific DNA binding"/>
    <property type="evidence" value="ECO:0007669"/>
    <property type="project" value="InterPro"/>
</dbReference>
<reference evidence="12 13" key="1">
    <citation type="journal article" date="2019" name="Nat. Microbiol.">
        <title>Mediterranean grassland soil C-N compound turnover is dependent on rainfall and depth, and is mediated by genomically divergent microorganisms.</title>
        <authorList>
            <person name="Diamond S."/>
            <person name="Andeer P.F."/>
            <person name="Li Z."/>
            <person name="Crits-Christoph A."/>
            <person name="Burstein D."/>
            <person name="Anantharaman K."/>
            <person name="Lane K.R."/>
            <person name="Thomas B.C."/>
            <person name="Pan C."/>
            <person name="Northen T.R."/>
            <person name="Banfield J.F."/>
        </authorList>
    </citation>
    <scope>NUCLEOTIDE SEQUENCE [LARGE SCALE GENOMIC DNA]</scope>
    <source>
        <strain evidence="12">NP_6</strain>
    </source>
</reference>
<evidence type="ECO:0000256" key="6">
    <source>
        <dbReference type="ARBA" id="ARBA00022825"/>
    </source>
</evidence>
<evidence type="ECO:0000256" key="8">
    <source>
        <dbReference type="ARBA" id="ARBA00023016"/>
    </source>
</evidence>
<dbReference type="Pfam" id="PF00004">
    <property type="entry name" value="AAA"/>
    <property type="match status" value="1"/>
</dbReference>
<gene>
    <name evidence="12" type="primary">lon</name>
    <name evidence="12" type="ORF">E6H03_05995</name>
</gene>
<dbReference type="InterPro" id="IPR003593">
    <property type="entry name" value="AAA+_ATPase"/>
</dbReference>
<evidence type="ECO:0000256" key="7">
    <source>
        <dbReference type="ARBA" id="ARBA00022840"/>
    </source>
</evidence>
<dbReference type="SUPFAM" id="SSF88697">
    <property type="entry name" value="PUA domain-like"/>
    <property type="match status" value="1"/>
</dbReference>
<dbReference type="EMBL" id="VBAN01000176">
    <property type="protein sequence ID" value="TMI82171.1"/>
    <property type="molecule type" value="Genomic_DNA"/>
</dbReference>
<dbReference type="InterPro" id="IPR003111">
    <property type="entry name" value="Lon_prtase_N"/>
</dbReference>
<evidence type="ECO:0000256" key="2">
    <source>
        <dbReference type="ARBA" id="ARBA00022490"/>
    </source>
</evidence>
<dbReference type="GO" id="GO:0004252">
    <property type="term" value="F:serine-type endopeptidase activity"/>
    <property type="evidence" value="ECO:0007669"/>
    <property type="project" value="UniProtKB-UniRule"/>
</dbReference>
<evidence type="ECO:0000256" key="4">
    <source>
        <dbReference type="ARBA" id="ARBA00022741"/>
    </source>
</evidence>
<evidence type="ECO:0000259" key="10">
    <source>
        <dbReference type="PROSITE" id="PS51786"/>
    </source>
</evidence>
<evidence type="ECO:0000256" key="9">
    <source>
        <dbReference type="PROSITE-ProRule" id="PRU01122"/>
    </source>
</evidence>
<evidence type="ECO:0000313" key="12">
    <source>
        <dbReference type="EMBL" id="TMI82171.1"/>
    </source>
</evidence>
<dbReference type="InterPro" id="IPR008269">
    <property type="entry name" value="Lon_proteolytic"/>
</dbReference>
<dbReference type="GO" id="GO:0016887">
    <property type="term" value="F:ATP hydrolysis activity"/>
    <property type="evidence" value="ECO:0007669"/>
    <property type="project" value="InterPro"/>
</dbReference>